<evidence type="ECO:0000256" key="4">
    <source>
        <dbReference type="PROSITE-ProRule" id="PRU00023"/>
    </source>
</evidence>
<evidence type="ECO:0000256" key="6">
    <source>
        <dbReference type="SAM" id="MobiDB-lite"/>
    </source>
</evidence>
<reference evidence="9 10" key="1">
    <citation type="journal article" date="2023" name="bioRxiv">
        <title>Conserved and derived expression patterns and positive selection on dental genes reveal complex evolutionary context of ever-growing rodent molars.</title>
        <authorList>
            <person name="Calamari Z.T."/>
            <person name="Song A."/>
            <person name="Cohen E."/>
            <person name="Akter M."/>
            <person name="Roy R.D."/>
            <person name="Hallikas O."/>
            <person name="Christensen M.M."/>
            <person name="Li P."/>
            <person name="Marangoni P."/>
            <person name="Jernvall J."/>
            <person name="Klein O.D."/>
        </authorList>
    </citation>
    <scope>NUCLEOTIDE SEQUENCE [LARGE SCALE GENOMIC DNA]</scope>
    <source>
        <strain evidence="9">V071</strain>
    </source>
</reference>
<keyword evidence="1" id="KW-0677">Repeat</keyword>
<dbReference type="PROSITE" id="PS50297">
    <property type="entry name" value="ANK_REP_REGION"/>
    <property type="match status" value="2"/>
</dbReference>
<dbReference type="PANTHER" id="PTHR24147:SF60">
    <property type="entry name" value="ANKYRIN REPEAT DOMAIN-CONTAINING PROTEIN 26-RELATED"/>
    <property type="match status" value="1"/>
</dbReference>
<dbReference type="Pfam" id="PF12796">
    <property type="entry name" value="Ank_2"/>
    <property type="match status" value="1"/>
</dbReference>
<dbReference type="SUPFAM" id="SSF48403">
    <property type="entry name" value="Ankyrin repeat"/>
    <property type="match status" value="1"/>
</dbReference>
<evidence type="ECO:0000259" key="8">
    <source>
        <dbReference type="Pfam" id="PF14915"/>
    </source>
</evidence>
<dbReference type="Pfam" id="PF12001">
    <property type="entry name" value="DUF3496"/>
    <property type="match status" value="1"/>
</dbReference>
<organism evidence="9 10">
    <name type="scientific">Myodes glareolus</name>
    <name type="common">Bank vole</name>
    <name type="synonym">Clethrionomys glareolus</name>
    <dbReference type="NCBI Taxonomy" id="447135"/>
    <lineage>
        <taxon>Eukaryota</taxon>
        <taxon>Metazoa</taxon>
        <taxon>Chordata</taxon>
        <taxon>Craniata</taxon>
        <taxon>Vertebrata</taxon>
        <taxon>Euteleostomi</taxon>
        <taxon>Mammalia</taxon>
        <taxon>Eutheria</taxon>
        <taxon>Euarchontoglires</taxon>
        <taxon>Glires</taxon>
        <taxon>Rodentia</taxon>
        <taxon>Myomorpha</taxon>
        <taxon>Muroidea</taxon>
        <taxon>Cricetidae</taxon>
        <taxon>Arvicolinae</taxon>
        <taxon>Myodes</taxon>
    </lineage>
</organism>
<feature type="coiled-coil region" evidence="5">
    <location>
        <begin position="1197"/>
        <end position="1430"/>
    </location>
</feature>
<dbReference type="PANTHER" id="PTHR24147">
    <property type="entry name" value="ANKYRIN REPEAT DOMAIN 36-RELATED"/>
    <property type="match status" value="1"/>
</dbReference>
<name>A0AAW0JI04_MYOGA</name>
<feature type="repeat" description="ANK" evidence="4">
    <location>
        <begin position="113"/>
        <end position="145"/>
    </location>
</feature>
<dbReference type="InterPro" id="IPR039497">
    <property type="entry name" value="CC144C-like_CC_dom"/>
</dbReference>
<feature type="region of interest" description="Disordered" evidence="6">
    <location>
        <begin position="271"/>
        <end position="373"/>
    </location>
</feature>
<dbReference type="Pfam" id="PF14915">
    <property type="entry name" value="CCDC144C"/>
    <property type="match status" value="1"/>
</dbReference>
<feature type="compositionally biased region" description="Acidic residues" evidence="6">
    <location>
        <begin position="659"/>
        <end position="676"/>
    </location>
</feature>
<evidence type="ECO:0000313" key="10">
    <source>
        <dbReference type="Proteomes" id="UP001488838"/>
    </source>
</evidence>
<feature type="region of interest" description="Disordered" evidence="6">
    <location>
        <begin position="1"/>
        <end position="23"/>
    </location>
</feature>
<evidence type="ECO:0000256" key="3">
    <source>
        <dbReference type="ARBA" id="ARBA00023054"/>
    </source>
</evidence>
<feature type="coiled-coil region" evidence="5">
    <location>
        <begin position="1489"/>
        <end position="1558"/>
    </location>
</feature>
<feature type="region of interest" description="Disordered" evidence="6">
    <location>
        <begin position="510"/>
        <end position="676"/>
    </location>
</feature>
<comment type="caution">
    <text evidence="9">The sequence shown here is derived from an EMBL/GenBank/DDBJ whole genome shotgun (WGS) entry which is preliminary data.</text>
</comment>
<dbReference type="Pfam" id="PF00023">
    <property type="entry name" value="Ank"/>
    <property type="match status" value="1"/>
</dbReference>
<accession>A0AAW0JI04</accession>
<feature type="repeat" description="ANK" evidence="4">
    <location>
        <begin position="146"/>
        <end position="178"/>
    </location>
</feature>
<proteinExistence type="predicted"/>
<evidence type="ECO:0008006" key="11">
    <source>
        <dbReference type="Google" id="ProtNLM"/>
    </source>
</evidence>
<feature type="coiled-coil region" evidence="5">
    <location>
        <begin position="884"/>
        <end position="1147"/>
    </location>
</feature>
<evidence type="ECO:0000256" key="5">
    <source>
        <dbReference type="SAM" id="Coils"/>
    </source>
</evidence>
<keyword evidence="10" id="KW-1185">Reference proteome</keyword>
<evidence type="ECO:0000256" key="2">
    <source>
        <dbReference type="ARBA" id="ARBA00023043"/>
    </source>
</evidence>
<evidence type="ECO:0000256" key="1">
    <source>
        <dbReference type="ARBA" id="ARBA00022737"/>
    </source>
</evidence>
<feature type="coiled-coil region" evidence="5">
    <location>
        <begin position="716"/>
        <end position="848"/>
    </location>
</feature>
<dbReference type="Gene3D" id="1.25.40.20">
    <property type="entry name" value="Ankyrin repeat-containing domain"/>
    <property type="match status" value="2"/>
</dbReference>
<dbReference type="FunFam" id="1.25.40.20:FF:000208">
    <property type="entry name" value="Ankyrin repeat domain-containing protein 26"/>
    <property type="match status" value="1"/>
</dbReference>
<dbReference type="SMART" id="SM00248">
    <property type="entry name" value="ANK"/>
    <property type="match status" value="3"/>
</dbReference>
<dbReference type="EMBL" id="JBBHLL010000035">
    <property type="protein sequence ID" value="KAK7826312.1"/>
    <property type="molecule type" value="Genomic_DNA"/>
</dbReference>
<feature type="compositionally biased region" description="Polar residues" evidence="6">
    <location>
        <begin position="329"/>
        <end position="346"/>
    </location>
</feature>
<dbReference type="Proteomes" id="UP001488838">
    <property type="component" value="Unassembled WGS sequence"/>
</dbReference>
<evidence type="ECO:0000259" key="7">
    <source>
        <dbReference type="Pfam" id="PF12001"/>
    </source>
</evidence>
<feature type="domain" description="CCDC144C-like coiled-coil" evidence="8">
    <location>
        <begin position="770"/>
        <end position="1174"/>
    </location>
</feature>
<dbReference type="InterPro" id="IPR021885">
    <property type="entry name" value="DUF3496"/>
</dbReference>
<gene>
    <name evidence="9" type="ORF">U0070_021326</name>
</gene>
<dbReference type="InterPro" id="IPR002110">
    <property type="entry name" value="Ankyrin_rpt"/>
</dbReference>
<keyword evidence="2 4" id="KW-0040">ANK repeat</keyword>
<feature type="compositionally biased region" description="Basic and acidic residues" evidence="6">
    <location>
        <begin position="510"/>
        <end position="542"/>
    </location>
</feature>
<feature type="compositionally biased region" description="Basic residues" evidence="6">
    <location>
        <begin position="641"/>
        <end position="653"/>
    </location>
</feature>
<feature type="domain" description="DUF3496" evidence="7">
    <location>
        <begin position="1489"/>
        <end position="1596"/>
    </location>
</feature>
<protein>
    <recommendedName>
        <fullName evidence="11">Ankyrin repeat domain-containing protein 30A</fullName>
    </recommendedName>
</protein>
<sequence length="1686" mass="193029">MKKIFGFRSKGPSPLGPSARPRNNCVGFGRESASGAHMPRYHIHDKDMGKIHKAASVGDVAKVQHILILGKSGVNDRDKKDRTALHLACAYGHPEVVTLLVERKCELDACDGESSTALMKAVQCQEEECATILLEHGANPDVPDSSGNTALHYAVLSENTSIVAKLLAHNANMEAKNKVQYNRQIFEYDGKRQNNSENSNPELDLEFLLDIVLRSSHIPDPADSWPSSDEDDFSLDTKNVPKINLTELWAAAQQSKRDKTKCGIENLGNSILFDNSNSNSENEDAVEIGPGTSARVRTSSLSCPSPDPVEGETEPPIGREENGTDVVESASQENGTDIAESASQKNGADIVESASQENGADIPERASQEQPNHSNLAYASGWHKSNKSEMMSALGLGEDEDEESPWDSESISDSVSLKDVGRFYGAADPTGETRVHGQVEDVAYIPSCMSGSRNFKMAKLEESRNVGIPVAHKGMEKKLVFLLPIILQPGIKKPDPVLNKTARMKDVQMFKSEPDFEEQKRLSGSEDSQQKAEEKRKYKNNEAKLSGSLYNGAADSVENGVNQQSGKTDDQQFPMKGNKEHDRGPPLLMKGMKKKENEKWVSRESVAMPVTEKSASPPGGSPHLQDGSSLSDTDQSEARPTKKTSNKNNKVRKQVAAVDDLDDLTESSETASEDCELQGPDYESVLCEIEHLRLECRDIVSLLKIRDAVYSYKRLIEFKRSRCELLTGKLKRMENKFKELQKEVSETKEVRSLLEHEKAEWEQELSNLRFALKQEEEKRRSADLLSEKTMEQLRRKDEQYQSEVEGKQQLEVSLRTLDMELKTVRNHLNQVLEERNEIQRQLSREQNARMLQDGILADHLCKQKEIEMAQKRMTSEVSVSHEKEKDLLHKNQRLQEEIAMLRLEMDTVKSHNQEKEKKYLEDIKTANEKSDKLQRTIKLNEETFTKTIFQYNGQLNNLTTENTMLSSKLENEKQNNERLETDVESFRSRLASAMHDHAEIQASKRDLEIAFQRARDEWLRLQDKMNFDLSNLRDNNEILSQQLSKTERKMNSLEIEFHHTKDALREKTLALKHVQRDLNQTQCQMKEVEHLYQDEQGKVNKYMGKQESIEERLSQLQSENMLLRQQLDDASNKADSKDKTIVNIQDQFHDMLGRLQAEGQKHRLMLEDRNKELVVVRQLQQELADTLKKQSMSEASLEVSSRYRSNLEDEARDLKKKLGQLRNQVRMKFNVSTAPLQEAQDQHREAVQHAEKMQDHLQKLELENSNFKITIKNQSEKIEQLQENLSRVSLSEEDKEKLKKLAEVKESLECTLEQEQKRNDALEEELRESKELLKKTKKELNEHENRELNLHQDIKNSQFEMDIPVTMLIKKIDDLTSELETASSKCVHLGKKNQILQQELLLMKTIQKKCVKLEKNKRKLEQEVESLRSHVEKNMVDHSQLQQYKREVEEQARQDLVEKLKQVNLFLQAQAASQENLEQLRENSNASVRSQMELRIKDLESQLSRMKSQEDFDKIELEKYKQLYQEELRVRKSLSSKLNKTNERLEEASTKLLLEEQQNRSLLSSLSTRPIVECPCIGGLHNSLVFNRTLIPRENIVIPTSSLQPSNKRMEIYLTKVSMFRFSFWFQMHQELEKSINKELKEAAAELESEFCRVSPLGSATKPGQDLLSEASQEYIDILKKKYTIC</sequence>
<keyword evidence="3 5" id="KW-0175">Coiled coil</keyword>
<dbReference type="InterPro" id="IPR050657">
    <property type="entry name" value="Ankyrin_repeat_domain"/>
</dbReference>
<feature type="repeat" description="ANK" evidence="4">
    <location>
        <begin position="80"/>
        <end position="112"/>
    </location>
</feature>
<evidence type="ECO:0000313" key="9">
    <source>
        <dbReference type="EMBL" id="KAK7826312.1"/>
    </source>
</evidence>
<dbReference type="PROSITE" id="PS50088">
    <property type="entry name" value="ANK_REPEAT"/>
    <property type="match status" value="3"/>
</dbReference>
<dbReference type="InterPro" id="IPR036770">
    <property type="entry name" value="Ankyrin_rpt-contain_sf"/>
</dbReference>